<feature type="region of interest" description="Disordered" evidence="6">
    <location>
        <begin position="450"/>
        <end position="470"/>
    </location>
</feature>
<feature type="transmembrane region" description="Helical" evidence="7">
    <location>
        <begin position="373"/>
        <end position="398"/>
    </location>
</feature>
<evidence type="ECO:0000256" key="1">
    <source>
        <dbReference type="ARBA" id="ARBA00004141"/>
    </source>
</evidence>
<feature type="transmembrane region" description="Helical" evidence="7">
    <location>
        <begin position="167"/>
        <end position="188"/>
    </location>
</feature>
<keyword evidence="2 7" id="KW-0812">Transmembrane</keyword>
<dbReference type="InterPro" id="IPR001182">
    <property type="entry name" value="FtsW/RodA"/>
</dbReference>
<accession>A0ABU5TCC0</accession>
<dbReference type="EMBL" id="JAYGGQ010000027">
    <property type="protein sequence ID" value="MEA5457337.1"/>
    <property type="molecule type" value="Genomic_DNA"/>
</dbReference>
<feature type="transmembrane region" description="Helical" evidence="7">
    <location>
        <begin position="130"/>
        <end position="147"/>
    </location>
</feature>
<dbReference type="RefSeq" id="WP_323281249.1">
    <property type="nucleotide sequence ID" value="NZ_JAYGGQ010000027.1"/>
</dbReference>
<keyword evidence="9" id="KW-1185">Reference proteome</keyword>
<evidence type="ECO:0000256" key="5">
    <source>
        <dbReference type="ARBA" id="ARBA00023136"/>
    </source>
</evidence>
<name>A0ABU5TCC0_9MICC</name>
<evidence type="ECO:0000256" key="6">
    <source>
        <dbReference type="SAM" id="MobiDB-lite"/>
    </source>
</evidence>
<organism evidence="8 9">
    <name type="scientific">Sinomonas terricola</name>
    <dbReference type="NCBI Taxonomy" id="3110330"/>
    <lineage>
        <taxon>Bacteria</taxon>
        <taxon>Bacillati</taxon>
        <taxon>Actinomycetota</taxon>
        <taxon>Actinomycetes</taxon>
        <taxon>Micrococcales</taxon>
        <taxon>Micrococcaceae</taxon>
        <taxon>Sinomonas</taxon>
    </lineage>
</organism>
<dbReference type="Proteomes" id="UP001304769">
    <property type="component" value="Unassembled WGS sequence"/>
</dbReference>
<feature type="transmembrane region" description="Helical" evidence="7">
    <location>
        <begin position="209"/>
        <end position="228"/>
    </location>
</feature>
<evidence type="ECO:0000256" key="4">
    <source>
        <dbReference type="ARBA" id="ARBA00022989"/>
    </source>
</evidence>
<evidence type="ECO:0000256" key="2">
    <source>
        <dbReference type="ARBA" id="ARBA00022692"/>
    </source>
</evidence>
<evidence type="ECO:0000256" key="3">
    <source>
        <dbReference type="ARBA" id="ARBA00022960"/>
    </source>
</evidence>
<comment type="subcellular location">
    <subcellularLocation>
        <location evidence="1">Membrane</location>
        <topology evidence="1">Multi-pass membrane protein</topology>
    </subcellularLocation>
</comment>
<evidence type="ECO:0000313" key="9">
    <source>
        <dbReference type="Proteomes" id="UP001304769"/>
    </source>
</evidence>
<keyword evidence="4 7" id="KW-1133">Transmembrane helix</keyword>
<reference evidence="8 9" key="1">
    <citation type="submission" date="2023-12" db="EMBL/GenBank/DDBJ databases">
        <title>Sinomonas terricola sp. nov, isolated from litchi orchard soil in Guangdong, PR China.</title>
        <authorList>
            <person name="Jiaxin W."/>
            <person name="Yang Z."/>
            <person name="Honghui Z."/>
        </authorList>
    </citation>
    <scope>NUCLEOTIDE SEQUENCE [LARGE SCALE GENOMIC DNA]</scope>
    <source>
        <strain evidence="8 9">JGH33</strain>
    </source>
</reference>
<keyword evidence="3" id="KW-0133">Cell shape</keyword>
<gene>
    <name evidence="8" type="ORF">SPF06_21685</name>
</gene>
<evidence type="ECO:0000256" key="7">
    <source>
        <dbReference type="SAM" id="Phobius"/>
    </source>
</evidence>
<feature type="transmembrane region" description="Helical" evidence="7">
    <location>
        <begin position="72"/>
        <end position="92"/>
    </location>
</feature>
<dbReference type="PANTHER" id="PTHR30474:SF3">
    <property type="entry name" value="PEPTIDOGLYCAN GLYCOSYLTRANSFERASE RODA"/>
    <property type="match status" value="1"/>
</dbReference>
<keyword evidence="5 7" id="KW-0472">Membrane</keyword>
<feature type="transmembrane region" description="Helical" evidence="7">
    <location>
        <begin position="257"/>
        <end position="277"/>
    </location>
</feature>
<protein>
    <submittedName>
        <fullName evidence="8">FtsW/RodA/SpoVE family cell cycle protein</fullName>
    </submittedName>
</protein>
<feature type="transmembrane region" description="Helical" evidence="7">
    <location>
        <begin position="234"/>
        <end position="250"/>
    </location>
</feature>
<proteinExistence type="predicted"/>
<feature type="transmembrane region" description="Helical" evidence="7">
    <location>
        <begin position="410"/>
        <end position="431"/>
    </location>
</feature>
<sequence length="470" mass="49911">MSAVDIASRPRRNIELVLLILALIVGNGANAMTSINVGAPLGNDFWMQTAILCVASLAVHIALRIRAKYADPVILPIVVTLNGLGLAMIHRLDTDGSDYGNAQARWTVIGMALAVVVILFLRDHRTLRRFTYISLILSALLLVLPLVPGITAGDINGAQVWIRVGSATFQPGEIAKITIGVFFAGYLSTNRDLILLAGRRIGKLQLPRFRDLGPMVIAWLASIGILIFQHDLGMSILFFGIFISMIYVATSRASWAILGVLLMFGGSLAAGLIFPHIRLRIDGWINAFDPEVFGRQYGGSYQIVQGLFGMANGGLIGTGLGQGRPDLVPFAHSDMIIASFGEELGLVGLFAIVMLYALLVSRGLRAAIGARDAFGKLLACGLSAGIGLQCFVVIGGVTRLIPLTGLTTPFLAAGGSSLLANWIIAALVLVISNAARRPIDMTPLQAPAAHAPGAHRAAPETTVTQAVERQ</sequence>
<dbReference type="PANTHER" id="PTHR30474">
    <property type="entry name" value="CELL CYCLE PROTEIN"/>
    <property type="match status" value="1"/>
</dbReference>
<feature type="transmembrane region" description="Helical" evidence="7">
    <location>
        <begin position="47"/>
        <end position="65"/>
    </location>
</feature>
<feature type="compositionally biased region" description="Polar residues" evidence="6">
    <location>
        <begin position="461"/>
        <end position="470"/>
    </location>
</feature>
<feature type="transmembrane region" description="Helical" evidence="7">
    <location>
        <begin position="344"/>
        <end position="361"/>
    </location>
</feature>
<dbReference type="Pfam" id="PF01098">
    <property type="entry name" value="FTSW_RODA_SPOVE"/>
    <property type="match status" value="1"/>
</dbReference>
<comment type="caution">
    <text evidence="8">The sequence shown here is derived from an EMBL/GenBank/DDBJ whole genome shotgun (WGS) entry which is preliminary data.</text>
</comment>
<evidence type="ECO:0000313" key="8">
    <source>
        <dbReference type="EMBL" id="MEA5457337.1"/>
    </source>
</evidence>
<feature type="transmembrane region" description="Helical" evidence="7">
    <location>
        <begin position="104"/>
        <end position="121"/>
    </location>
</feature>